<evidence type="ECO:0000313" key="3">
    <source>
        <dbReference type="Proteomes" id="UP000001887"/>
    </source>
</evidence>
<dbReference type="STRING" id="530564.Psta_0084"/>
<dbReference type="AlphaFoldDB" id="D2R0B3"/>
<feature type="transmembrane region" description="Helical" evidence="1">
    <location>
        <begin position="83"/>
        <end position="103"/>
    </location>
</feature>
<sequence>MSHPEPLNPYAPPQLASDETQRVVRLVAELPPRGPTLWVATVIVLLGSMIIASLAVYLLGVWFEVIPPTRLGLDPTSKSFEPIGAASLNLLLVSVVMSFGQVRSVLFGDRVWSRMVAWGLLLGAGIMFVGSYFLSRGEITDVLLVTPAVLMLWLGIVMYRWYLVLLEVFRKQQRVLRESRKPE</sequence>
<dbReference type="Proteomes" id="UP000001887">
    <property type="component" value="Chromosome"/>
</dbReference>
<keyword evidence="1" id="KW-0472">Membrane</keyword>
<dbReference type="InterPro" id="IPR036259">
    <property type="entry name" value="MFS_trans_sf"/>
</dbReference>
<feature type="transmembrane region" description="Helical" evidence="1">
    <location>
        <begin position="142"/>
        <end position="162"/>
    </location>
</feature>
<evidence type="ECO:0000313" key="2">
    <source>
        <dbReference type="EMBL" id="ADB14781.1"/>
    </source>
</evidence>
<accession>D2R0B3</accession>
<keyword evidence="1" id="KW-0812">Transmembrane</keyword>
<protein>
    <submittedName>
        <fullName evidence="2">Uncharacterized protein</fullName>
    </submittedName>
</protein>
<reference evidence="2 3" key="1">
    <citation type="journal article" date="2009" name="Stand. Genomic Sci.">
        <title>Complete genome sequence of Pirellula staleyi type strain (ATCC 27377).</title>
        <authorList>
            <person name="Clum A."/>
            <person name="Tindall B.J."/>
            <person name="Sikorski J."/>
            <person name="Ivanova N."/>
            <person name="Mavrommatis K."/>
            <person name="Lucas S."/>
            <person name="Glavina del Rio T."/>
            <person name="Nolan M."/>
            <person name="Chen F."/>
            <person name="Tice H."/>
            <person name="Pitluck S."/>
            <person name="Cheng J.F."/>
            <person name="Chertkov O."/>
            <person name="Brettin T."/>
            <person name="Han C."/>
            <person name="Detter J.C."/>
            <person name="Kuske C."/>
            <person name="Bruce D."/>
            <person name="Goodwin L."/>
            <person name="Ovchinikova G."/>
            <person name="Pati A."/>
            <person name="Mikhailova N."/>
            <person name="Chen A."/>
            <person name="Palaniappan K."/>
            <person name="Land M."/>
            <person name="Hauser L."/>
            <person name="Chang Y.J."/>
            <person name="Jeffries C.D."/>
            <person name="Chain P."/>
            <person name="Rohde M."/>
            <person name="Goker M."/>
            <person name="Bristow J."/>
            <person name="Eisen J.A."/>
            <person name="Markowitz V."/>
            <person name="Hugenholtz P."/>
            <person name="Kyrpides N.C."/>
            <person name="Klenk H.P."/>
            <person name="Lapidus A."/>
        </authorList>
    </citation>
    <scope>NUCLEOTIDE SEQUENCE [LARGE SCALE GENOMIC DNA]</scope>
    <source>
        <strain evidence="3">ATCC 27377 / DSM 6068 / ICPB 4128</strain>
    </source>
</reference>
<dbReference type="KEGG" id="psl:Psta_0084"/>
<organism evidence="2 3">
    <name type="scientific">Pirellula staleyi (strain ATCC 27377 / DSM 6068 / ICPB 4128)</name>
    <name type="common">Pirella staleyi</name>
    <dbReference type="NCBI Taxonomy" id="530564"/>
    <lineage>
        <taxon>Bacteria</taxon>
        <taxon>Pseudomonadati</taxon>
        <taxon>Planctomycetota</taxon>
        <taxon>Planctomycetia</taxon>
        <taxon>Pirellulales</taxon>
        <taxon>Pirellulaceae</taxon>
        <taxon>Pirellula</taxon>
    </lineage>
</organism>
<dbReference type="EMBL" id="CP001848">
    <property type="protein sequence ID" value="ADB14781.1"/>
    <property type="molecule type" value="Genomic_DNA"/>
</dbReference>
<name>D2R0B3_PIRSD</name>
<keyword evidence="3" id="KW-1185">Reference proteome</keyword>
<keyword evidence="1" id="KW-1133">Transmembrane helix</keyword>
<feature type="transmembrane region" description="Helical" evidence="1">
    <location>
        <begin position="115"/>
        <end position="135"/>
    </location>
</feature>
<dbReference type="HOGENOM" id="CLU_1473902_0_0_0"/>
<feature type="transmembrane region" description="Helical" evidence="1">
    <location>
        <begin position="37"/>
        <end position="63"/>
    </location>
</feature>
<proteinExistence type="predicted"/>
<evidence type="ECO:0000256" key="1">
    <source>
        <dbReference type="SAM" id="Phobius"/>
    </source>
</evidence>
<gene>
    <name evidence="2" type="ordered locus">Psta_0084</name>
</gene>
<dbReference type="SUPFAM" id="SSF103473">
    <property type="entry name" value="MFS general substrate transporter"/>
    <property type="match status" value="1"/>
</dbReference>